<sequence length="68" mass="7964">MLTLFDVQMIQLKNSRYYVLMKVTRRRPQLDLTLLSAPFCLYKINRSNIACYIQSILGVMIRNILNPG</sequence>
<evidence type="ECO:0000313" key="1">
    <source>
        <dbReference type="EMBL" id="CAH0519070.1"/>
    </source>
</evidence>
<gene>
    <name evidence="1" type="ORF">PBS001_LOCUS5611</name>
</gene>
<dbReference type="EMBL" id="CAKLCB010000278">
    <property type="protein sequence ID" value="CAH0519070.1"/>
    <property type="molecule type" value="Genomic_DNA"/>
</dbReference>
<name>A0ABN8D1Z7_9STRA</name>
<accession>A0ABN8D1Z7</accession>
<reference evidence="1 2" key="1">
    <citation type="submission" date="2021-11" db="EMBL/GenBank/DDBJ databases">
        <authorList>
            <person name="Islam A."/>
            <person name="Islam S."/>
            <person name="Flora M.S."/>
            <person name="Rahman M."/>
            <person name="Ziaur R.M."/>
            <person name="Epstein J.H."/>
            <person name="Hassan M."/>
            <person name="Klassen M."/>
            <person name="Woodard K."/>
            <person name="Webb A."/>
            <person name="Webby R.J."/>
            <person name="El Zowalaty M.E."/>
        </authorList>
    </citation>
    <scope>NUCLEOTIDE SEQUENCE [LARGE SCALE GENOMIC DNA]</scope>
    <source>
        <strain evidence="1">Pbs1</strain>
    </source>
</reference>
<protein>
    <submittedName>
        <fullName evidence="1">Uncharacterized protein</fullName>
    </submittedName>
</protein>
<proteinExistence type="predicted"/>
<comment type="caution">
    <text evidence="1">The sequence shown here is derived from an EMBL/GenBank/DDBJ whole genome shotgun (WGS) entry which is preliminary data.</text>
</comment>
<keyword evidence="2" id="KW-1185">Reference proteome</keyword>
<organism evidence="1 2">
    <name type="scientific">Peronospora belbahrii</name>
    <dbReference type="NCBI Taxonomy" id="622444"/>
    <lineage>
        <taxon>Eukaryota</taxon>
        <taxon>Sar</taxon>
        <taxon>Stramenopiles</taxon>
        <taxon>Oomycota</taxon>
        <taxon>Peronosporomycetes</taxon>
        <taxon>Peronosporales</taxon>
        <taxon>Peronosporaceae</taxon>
        <taxon>Peronospora</taxon>
    </lineage>
</organism>
<dbReference type="Proteomes" id="UP001158986">
    <property type="component" value="Unassembled WGS sequence"/>
</dbReference>
<evidence type="ECO:0000313" key="2">
    <source>
        <dbReference type="Proteomes" id="UP001158986"/>
    </source>
</evidence>